<dbReference type="STRING" id="282683.SAMN04488105_11183"/>
<dbReference type="RefSeq" id="WP_242661759.1">
    <property type="nucleotide sequence ID" value="NZ_FNAV01000011.1"/>
</dbReference>
<dbReference type="EMBL" id="FNAV01000011">
    <property type="protein sequence ID" value="SDF02168.1"/>
    <property type="molecule type" value="Genomic_DNA"/>
</dbReference>
<reference evidence="2" key="1">
    <citation type="submission" date="2016-10" db="EMBL/GenBank/DDBJ databases">
        <authorList>
            <person name="Varghese N."/>
            <person name="Submissions S."/>
        </authorList>
    </citation>
    <scope>NUCLEOTIDE SEQUENCE [LARGE SCALE GENOMIC DNA]</scope>
    <source>
        <strain evidence="2">DSM 10146</strain>
    </source>
</reference>
<organism evidence="1 2">
    <name type="scientific">Salipiger thiooxidans</name>
    <dbReference type="NCBI Taxonomy" id="282683"/>
    <lineage>
        <taxon>Bacteria</taxon>
        <taxon>Pseudomonadati</taxon>
        <taxon>Pseudomonadota</taxon>
        <taxon>Alphaproteobacteria</taxon>
        <taxon>Rhodobacterales</taxon>
        <taxon>Roseobacteraceae</taxon>
        <taxon>Salipiger</taxon>
    </lineage>
</organism>
<dbReference type="Proteomes" id="UP000198994">
    <property type="component" value="Unassembled WGS sequence"/>
</dbReference>
<accession>A0A1G7HP76</accession>
<proteinExistence type="predicted"/>
<gene>
    <name evidence="1" type="ORF">SAMN04488105_11183</name>
</gene>
<sequence length="46" mass="4863">MRKDGGVFDQFSGASITPRAVVGTVHRGLAFFARNRDALLAAQEAG</sequence>
<evidence type="ECO:0000313" key="2">
    <source>
        <dbReference type="Proteomes" id="UP000198994"/>
    </source>
</evidence>
<keyword evidence="2" id="KW-1185">Reference proteome</keyword>
<protein>
    <submittedName>
        <fullName evidence="1">Electron transport complex protein RnfG</fullName>
    </submittedName>
</protein>
<dbReference type="AlphaFoldDB" id="A0A1G7HP76"/>
<evidence type="ECO:0000313" key="1">
    <source>
        <dbReference type="EMBL" id="SDF02168.1"/>
    </source>
</evidence>
<name>A0A1G7HP76_9RHOB</name>